<keyword evidence="2" id="KW-0540">Nuclease</keyword>
<dbReference type="InterPro" id="IPR027434">
    <property type="entry name" value="Homing_endonucl"/>
</dbReference>
<name>A0A0G1KC80_9BACT</name>
<organism evidence="2 3">
    <name type="scientific">Candidatus Yanofskybacteria bacterium GW2011_GWA2_44_9</name>
    <dbReference type="NCBI Taxonomy" id="1619025"/>
    <lineage>
        <taxon>Bacteria</taxon>
        <taxon>Candidatus Yanofskyibacteriota</taxon>
    </lineage>
</organism>
<dbReference type="Proteomes" id="UP000034032">
    <property type="component" value="Unassembled WGS sequence"/>
</dbReference>
<evidence type="ECO:0000313" key="3">
    <source>
        <dbReference type="Proteomes" id="UP000034032"/>
    </source>
</evidence>
<dbReference type="AlphaFoldDB" id="A0A0G1KC80"/>
<feature type="domain" description="Homing endonuclease LAGLIDADG" evidence="1">
    <location>
        <begin position="22"/>
        <end position="130"/>
    </location>
</feature>
<dbReference type="PANTHER" id="PTHR36181:SF4">
    <property type="entry name" value="LAGLIDADG ENDONUCLEASE"/>
    <property type="match status" value="1"/>
</dbReference>
<keyword evidence="2" id="KW-0378">Hydrolase</keyword>
<dbReference type="GO" id="GO:0004519">
    <property type="term" value="F:endonuclease activity"/>
    <property type="evidence" value="ECO:0007669"/>
    <property type="project" value="UniProtKB-KW"/>
</dbReference>
<evidence type="ECO:0000259" key="1">
    <source>
        <dbReference type="Pfam" id="PF00961"/>
    </source>
</evidence>
<dbReference type="Pfam" id="PF00961">
    <property type="entry name" value="LAGLIDADG_1"/>
    <property type="match status" value="1"/>
</dbReference>
<dbReference type="PANTHER" id="PTHR36181">
    <property type="entry name" value="INTRON-ENCODED ENDONUCLEASE AI3-RELATED"/>
    <property type="match status" value="1"/>
</dbReference>
<proteinExistence type="predicted"/>
<evidence type="ECO:0000313" key="2">
    <source>
        <dbReference type="EMBL" id="KKT81150.1"/>
    </source>
</evidence>
<protein>
    <submittedName>
        <fullName evidence="2">LAGLIDADG homing endonuclease</fullName>
    </submittedName>
</protein>
<comment type="caution">
    <text evidence="2">The sequence shown here is derived from an EMBL/GenBank/DDBJ whole genome shotgun (WGS) entry which is preliminary data.</text>
</comment>
<dbReference type="Gene3D" id="3.10.28.10">
    <property type="entry name" value="Homing endonucleases"/>
    <property type="match status" value="1"/>
</dbReference>
<dbReference type="InterPro" id="IPR004860">
    <property type="entry name" value="LAGLIDADG_dom"/>
</dbReference>
<sequence>MRRDNVSGAGNQQERLKTIGWIVGFVDGEGCFSVSIFRNPTAKTKTGWQIFSEFVVSQGESSRKSLNKIMRYFKCGYIIVNKRKDNHHEHMLKYCVRSINDLREKIIPFFDKHQLVTRKNKDFKIFKKIVNLIYQQKHLSKNGMIRIARLISTMNRKKYPKFLESSETIRRIRLNSGKI</sequence>
<gene>
    <name evidence="2" type="ORF">UW79_C0025G0002</name>
</gene>
<dbReference type="EMBL" id="LCJR01000025">
    <property type="protein sequence ID" value="KKT81150.1"/>
    <property type="molecule type" value="Genomic_DNA"/>
</dbReference>
<dbReference type="InterPro" id="IPR051289">
    <property type="entry name" value="LAGLIDADG_Endonuclease"/>
</dbReference>
<dbReference type="SUPFAM" id="SSF55608">
    <property type="entry name" value="Homing endonucleases"/>
    <property type="match status" value="1"/>
</dbReference>
<keyword evidence="2" id="KW-0255">Endonuclease</keyword>
<accession>A0A0G1KC80</accession>
<reference evidence="2 3" key="1">
    <citation type="journal article" date="2015" name="Nature">
        <title>rRNA introns, odd ribosomes, and small enigmatic genomes across a large radiation of phyla.</title>
        <authorList>
            <person name="Brown C.T."/>
            <person name="Hug L.A."/>
            <person name="Thomas B.C."/>
            <person name="Sharon I."/>
            <person name="Castelle C.J."/>
            <person name="Singh A."/>
            <person name="Wilkins M.J."/>
            <person name="Williams K.H."/>
            <person name="Banfield J.F."/>
        </authorList>
    </citation>
    <scope>NUCLEOTIDE SEQUENCE [LARGE SCALE GENOMIC DNA]</scope>
</reference>